<dbReference type="Gene3D" id="1.10.1400.10">
    <property type="match status" value="1"/>
</dbReference>
<keyword evidence="7" id="KW-1185">Reference proteome</keyword>
<dbReference type="PIRSF" id="PIRSF001227">
    <property type="entry name" value="Pen_acylase"/>
    <property type="match status" value="1"/>
</dbReference>
<comment type="similarity">
    <text evidence="1">Belongs to the peptidase S45 family.</text>
</comment>
<reference evidence="6 7" key="1">
    <citation type="submission" date="2020-09" db="EMBL/GenBank/DDBJ databases">
        <authorList>
            <person name="Kim M.K."/>
        </authorList>
    </citation>
    <scope>NUCLEOTIDE SEQUENCE [LARGE SCALE GENOMIC DNA]</scope>
    <source>
        <strain evidence="6 7">BT189</strain>
    </source>
</reference>
<dbReference type="InterPro" id="IPR043146">
    <property type="entry name" value="Penicillin_amidase_N_B-knob"/>
</dbReference>
<dbReference type="Gene3D" id="1.10.439.10">
    <property type="entry name" value="Penicillin Amidohydrolase, domain 1"/>
    <property type="match status" value="1"/>
</dbReference>
<dbReference type="Gene3D" id="2.30.120.10">
    <property type="match status" value="1"/>
</dbReference>
<evidence type="ECO:0000256" key="1">
    <source>
        <dbReference type="ARBA" id="ARBA00006586"/>
    </source>
</evidence>
<comment type="caution">
    <text evidence="6">The sequence shown here is derived from an EMBL/GenBank/DDBJ whole genome shotgun (WGS) entry which is preliminary data.</text>
</comment>
<dbReference type="InterPro" id="IPR014395">
    <property type="entry name" value="Pen/GL7ACA/AHL_acylase"/>
</dbReference>
<evidence type="ECO:0000256" key="5">
    <source>
        <dbReference type="SAM" id="SignalP"/>
    </source>
</evidence>
<gene>
    <name evidence="6" type="ORF">IC234_06770</name>
</gene>
<accession>A0ABR8JR79</accession>
<dbReference type="Gene3D" id="3.60.20.10">
    <property type="entry name" value="Glutamine Phosphoribosylpyrophosphate, subunit 1, domain 1"/>
    <property type="match status" value="1"/>
</dbReference>
<evidence type="ECO:0000313" key="6">
    <source>
        <dbReference type="EMBL" id="MBD2721827.1"/>
    </source>
</evidence>
<evidence type="ECO:0000313" key="7">
    <source>
        <dbReference type="Proteomes" id="UP000606003"/>
    </source>
</evidence>
<dbReference type="PANTHER" id="PTHR34218">
    <property type="entry name" value="PEPTIDASE S45 PENICILLIN AMIDASE"/>
    <property type="match status" value="1"/>
</dbReference>
<protein>
    <submittedName>
        <fullName evidence="6">Penicillin acylase family protein</fullName>
    </submittedName>
</protein>
<keyword evidence="2 5" id="KW-0732">Signal</keyword>
<evidence type="ECO:0000256" key="3">
    <source>
        <dbReference type="ARBA" id="ARBA00022801"/>
    </source>
</evidence>
<feature type="chain" id="PRO_5046934618" evidence="5">
    <location>
        <begin position="24"/>
        <end position="737"/>
    </location>
</feature>
<dbReference type="InterPro" id="IPR002692">
    <property type="entry name" value="S45"/>
</dbReference>
<dbReference type="Pfam" id="PF01804">
    <property type="entry name" value="Penicil_amidase"/>
    <property type="match status" value="1"/>
</dbReference>
<evidence type="ECO:0000256" key="4">
    <source>
        <dbReference type="ARBA" id="ARBA00023145"/>
    </source>
</evidence>
<dbReference type="InterPro" id="IPR023343">
    <property type="entry name" value="Penicillin_amidase_dom1"/>
</dbReference>
<feature type="signal peptide" evidence="5">
    <location>
        <begin position="1"/>
        <end position="23"/>
    </location>
</feature>
<keyword evidence="3" id="KW-0378">Hydrolase</keyword>
<name>A0ABR8JR79_9BACT</name>
<dbReference type="InterPro" id="IPR043147">
    <property type="entry name" value="Penicillin_amidase_A-knob"/>
</dbReference>
<evidence type="ECO:0000256" key="2">
    <source>
        <dbReference type="ARBA" id="ARBA00022729"/>
    </source>
</evidence>
<keyword evidence="4" id="KW-0865">Zymogen</keyword>
<sequence length="737" mass="82344">MRFFSVRYFLVLPALLAGAAAQAQKFTAPELARWKQQAQQVSITRDTWGVPHIYGKTDADAVFGLLYTQCEDDFERVEANYLDAIGRQAEVDGEAALYHDLRARLFMDSTQALAIYRKSPPEMKKLLDAFAAGTNYYLATHPTVRPKLLRRFQPWMPLMFSEGSIGGNISVVSMERLKAFYSQKKSSPWIDTDFEKKDREPTGSNGFAIAPAKTANGHALLLINPHTSFYFRSEVQMVSQQGLNAYGAVTWGQFFVYQGFNEHCGWMHTSSQADSMDEYLEAIEKKNGAFFYKYGGKLRPVQVEKVSLPYRDGDRMLRKEFTIYRTHHGPIVGQKTDQQWVAVRMMNEPLAALQQSYLRTKATGYTSFQEVMKLNGNASNNTVFADSKGSIAYWHGNFMPRRDAKFDWSQPVDGSNPATEWKGFHGVNELVQVHNPASGFIQNCNSTPYTVSGPGSSPVAAKYPKYMAPDAENYRGLNAVRVLSRKAVFSLDTLIAAADDPHLTAFDDMLPPLLTAYQPTSAEKAAAPALDEAVQVLRAWNHNYSKTSVAQTVAIYWAERLLAKARARVPAAQPQLDYISFTKFALADTSPAEKVAALTEALDDLTRDFGTWKMPWGDVNRFQRLTGKVQETYDDQQTSLPVAFTSSAWGSLAAFGARTYPGTKKRYGNVGNSFVAVVEFGPRITARSVVTGGQSSRPGTPHFTDQADLYANGRFKEVRFYPEDVKAHTEKTYHPGE</sequence>
<dbReference type="Proteomes" id="UP000606003">
    <property type="component" value="Unassembled WGS sequence"/>
</dbReference>
<organism evidence="6 7">
    <name type="scientific">Hymenobacter armeniacus</name>
    <dbReference type="NCBI Taxonomy" id="2771358"/>
    <lineage>
        <taxon>Bacteria</taxon>
        <taxon>Pseudomonadati</taxon>
        <taxon>Bacteroidota</taxon>
        <taxon>Cytophagia</taxon>
        <taxon>Cytophagales</taxon>
        <taxon>Hymenobacteraceae</taxon>
        <taxon>Hymenobacter</taxon>
    </lineage>
</organism>
<dbReference type="RefSeq" id="WP_190923095.1">
    <property type="nucleotide sequence ID" value="NZ_JACXAC010000002.1"/>
</dbReference>
<proteinExistence type="inferred from homology"/>
<dbReference type="EMBL" id="JACXAC010000002">
    <property type="protein sequence ID" value="MBD2721827.1"/>
    <property type="molecule type" value="Genomic_DNA"/>
</dbReference>
<dbReference type="SUPFAM" id="SSF56235">
    <property type="entry name" value="N-terminal nucleophile aminohydrolases (Ntn hydrolases)"/>
    <property type="match status" value="1"/>
</dbReference>
<dbReference type="PANTHER" id="PTHR34218:SF3">
    <property type="entry name" value="ACYL-HOMOSERINE LACTONE ACYLASE PVDQ"/>
    <property type="match status" value="1"/>
</dbReference>
<dbReference type="InterPro" id="IPR029055">
    <property type="entry name" value="Ntn_hydrolases_N"/>
</dbReference>